<sequence length="158" mass="19491">METDTLRQDDSIYPLNTNKRYEEQQMDRQTLRQDDSYIPSKYKQRHEGGQMDRQTLRQDDSIYPLNTNKDMKSNKMRGNRWTDTLRQDDSYIPSKYKYKQRHERADRWTDRHSDKMILIYPLNTNKDMKSNRWTDRHSDKMILIYPLNTRMKSDRWTE</sequence>
<evidence type="ECO:0000313" key="3">
    <source>
        <dbReference type="Proteomes" id="UP000683360"/>
    </source>
</evidence>
<keyword evidence="3" id="KW-1185">Reference proteome</keyword>
<gene>
    <name evidence="2" type="ORF">MEDL_47496</name>
</gene>
<reference evidence="2" key="1">
    <citation type="submission" date="2021-03" db="EMBL/GenBank/DDBJ databases">
        <authorList>
            <person name="Bekaert M."/>
        </authorList>
    </citation>
    <scope>NUCLEOTIDE SEQUENCE</scope>
</reference>
<feature type="compositionally biased region" description="Basic and acidic residues" evidence="1">
    <location>
        <begin position="1"/>
        <end position="10"/>
    </location>
</feature>
<evidence type="ECO:0000313" key="2">
    <source>
        <dbReference type="EMBL" id="CAG2234931.1"/>
    </source>
</evidence>
<comment type="caution">
    <text evidence="2">The sequence shown here is derived from an EMBL/GenBank/DDBJ whole genome shotgun (WGS) entry which is preliminary data.</text>
</comment>
<feature type="region of interest" description="Disordered" evidence="1">
    <location>
        <begin position="1"/>
        <end position="76"/>
    </location>
</feature>
<name>A0A8S3TMK1_MYTED</name>
<feature type="compositionally biased region" description="Basic and acidic residues" evidence="1">
    <location>
        <begin position="45"/>
        <end position="60"/>
    </location>
</feature>
<accession>A0A8S3TMK1</accession>
<protein>
    <submittedName>
        <fullName evidence="2">Uncharacterized protein</fullName>
    </submittedName>
</protein>
<dbReference type="AlphaFoldDB" id="A0A8S3TMK1"/>
<feature type="compositionally biased region" description="Basic and acidic residues" evidence="1">
    <location>
        <begin position="19"/>
        <end position="35"/>
    </location>
</feature>
<dbReference type="EMBL" id="CAJPWZ010002278">
    <property type="protein sequence ID" value="CAG2234931.1"/>
    <property type="molecule type" value="Genomic_DNA"/>
</dbReference>
<evidence type="ECO:0000256" key="1">
    <source>
        <dbReference type="SAM" id="MobiDB-lite"/>
    </source>
</evidence>
<organism evidence="2 3">
    <name type="scientific">Mytilus edulis</name>
    <name type="common">Blue mussel</name>
    <dbReference type="NCBI Taxonomy" id="6550"/>
    <lineage>
        <taxon>Eukaryota</taxon>
        <taxon>Metazoa</taxon>
        <taxon>Spiralia</taxon>
        <taxon>Lophotrochozoa</taxon>
        <taxon>Mollusca</taxon>
        <taxon>Bivalvia</taxon>
        <taxon>Autobranchia</taxon>
        <taxon>Pteriomorphia</taxon>
        <taxon>Mytilida</taxon>
        <taxon>Mytiloidea</taxon>
        <taxon>Mytilidae</taxon>
        <taxon>Mytilinae</taxon>
        <taxon>Mytilus</taxon>
    </lineage>
</organism>
<proteinExistence type="predicted"/>
<dbReference type="Proteomes" id="UP000683360">
    <property type="component" value="Unassembled WGS sequence"/>
</dbReference>